<proteinExistence type="predicted"/>
<dbReference type="Proteomes" id="UP001396898">
    <property type="component" value="Unassembled WGS sequence"/>
</dbReference>
<protein>
    <submittedName>
        <fullName evidence="2">Uncharacterized protein</fullName>
    </submittedName>
</protein>
<dbReference type="EMBL" id="JAQQWI010000022">
    <property type="protein sequence ID" value="KAK7995753.1"/>
    <property type="molecule type" value="Genomic_DNA"/>
</dbReference>
<feature type="compositionally biased region" description="Basic and acidic residues" evidence="1">
    <location>
        <begin position="115"/>
        <end position="125"/>
    </location>
</feature>
<evidence type="ECO:0000313" key="2">
    <source>
        <dbReference type="EMBL" id="KAK7995753.1"/>
    </source>
</evidence>
<sequence>MFYQRKLPKRTTPSTKESYDPVSPFPASPSSALFSLSQPPIIHFLLTLPQQNIPPPLLLPQVGPGPKVDPVVVHQDLDEVVVGRVGHLLVVVGPDQVLEPLGLPRDAVQPLLLRGFEETRDESPRGRGPGGETGRGGGRRRGSSVDAHFGSGFGVVGHYVLCMV</sequence>
<feature type="compositionally biased region" description="Gly residues" evidence="1">
    <location>
        <begin position="127"/>
        <end position="136"/>
    </location>
</feature>
<name>A0ABR1R0Y9_9PEZI</name>
<accession>A0ABR1R0Y9</accession>
<keyword evidence="3" id="KW-1185">Reference proteome</keyword>
<feature type="region of interest" description="Disordered" evidence="1">
    <location>
        <begin position="115"/>
        <end position="144"/>
    </location>
</feature>
<feature type="region of interest" description="Disordered" evidence="1">
    <location>
        <begin position="1"/>
        <end position="28"/>
    </location>
</feature>
<gene>
    <name evidence="2" type="ORF">PG991_015220</name>
</gene>
<evidence type="ECO:0000313" key="3">
    <source>
        <dbReference type="Proteomes" id="UP001396898"/>
    </source>
</evidence>
<evidence type="ECO:0000256" key="1">
    <source>
        <dbReference type="SAM" id="MobiDB-lite"/>
    </source>
</evidence>
<organism evidence="2 3">
    <name type="scientific">Apiospora marii</name>
    <dbReference type="NCBI Taxonomy" id="335849"/>
    <lineage>
        <taxon>Eukaryota</taxon>
        <taxon>Fungi</taxon>
        <taxon>Dikarya</taxon>
        <taxon>Ascomycota</taxon>
        <taxon>Pezizomycotina</taxon>
        <taxon>Sordariomycetes</taxon>
        <taxon>Xylariomycetidae</taxon>
        <taxon>Amphisphaeriales</taxon>
        <taxon>Apiosporaceae</taxon>
        <taxon>Apiospora</taxon>
    </lineage>
</organism>
<reference evidence="2 3" key="1">
    <citation type="submission" date="2023-01" db="EMBL/GenBank/DDBJ databases">
        <title>Analysis of 21 Apiospora genomes using comparative genomics revels a genus with tremendous synthesis potential of carbohydrate active enzymes and secondary metabolites.</title>
        <authorList>
            <person name="Sorensen T."/>
        </authorList>
    </citation>
    <scope>NUCLEOTIDE SEQUENCE [LARGE SCALE GENOMIC DNA]</scope>
    <source>
        <strain evidence="2 3">CBS 20057</strain>
    </source>
</reference>
<comment type="caution">
    <text evidence="2">The sequence shown here is derived from an EMBL/GenBank/DDBJ whole genome shotgun (WGS) entry which is preliminary data.</text>
</comment>